<keyword evidence="2" id="KW-1185">Reference proteome</keyword>
<dbReference type="Proteomes" id="UP001279734">
    <property type="component" value="Unassembled WGS sequence"/>
</dbReference>
<dbReference type="AlphaFoldDB" id="A0AAD3SV04"/>
<proteinExistence type="predicted"/>
<evidence type="ECO:0000313" key="2">
    <source>
        <dbReference type="Proteomes" id="UP001279734"/>
    </source>
</evidence>
<sequence>MTLPEAVFRAFLCSAGDGKCYPWNGRFAAVFGLCCLEIEMALYATLSRFVDPVGDCWVRVSVKMHGFSLKILFGADLAKPLEPMESFVLDAVAWYRWKSDAS</sequence>
<dbReference type="EMBL" id="BSYO01000019">
    <property type="protein sequence ID" value="GMH18558.1"/>
    <property type="molecule type" value="Genomic_DNA"/>
</dbReference>
<gene>
    <name evidence="1" type="ORF">Nepgr_020399</name>
</gene>
<name>A0AAD3SV04_NEPGR</name>
<organism evidence="1 2">
    <name type="scientific">Nepenthes gracilis</name>
    <name type="common">Slender pitcher plant</name>
    <dbReference type="NCBI Taxonomy" id="150966"/>
    <lineage>
        <taxon>Eukaryota</taxon>
        <taxon>Viridiplantae</taxon>
        <taxon>Streptophyta</taxon>
        <taxon>Embryophyta</taxon>
        <taxon>Tracheophyta</taxon>
        <taxon>Spermatophyta</taxon>
        <taxon>Magnoliopsida</taxon>
        <taxon>eudicotyledons</taxon>
        <taxon>Gunneridae</taxon>
        <taxon>Pentapetalae</taxon>
        <taxon>Caryophyllales</taxon>
        <taxon>Nepenthaceae</taxon>
        <taxon>Nepenthes</taxon>
    </lineage>
</organism>
<reference evidence="1" key="1">
    <citation type="submission" date="2023-05" db="EMBL/GenBank/DDBJ databases">
        <title>Nepenthes gracilis genome sequencing.</title>
        <authorList>
            <person name="Fukushima K."/>
        </authorList>
    </citation>
    <scope>NUCLEOTIDE SEQUENCE</scope>
    <source>
        <strain evidence="1">SING2019-196</strain>
    </source>
</reference>
<protein>
    <submittedName>
        <fullName evidence="1">Uncharacterized protein</fullName>
    </submittedName>
</protein>
<accession>A0AAD3SV04</accession>
<evidence type="ECO:0000313" key="1">
    <source>
        <dbReference type="EMBL" id="GMH18558.1"/>
    </source>
</evidence>
<comment type="caution">
    <text evidence="1">The sequence shown here is derived from an EMBL/GenBank/DDBJ whole genome shotgun (WGS) entry which is preliminary data.</text>
</comment>